<dbReference type="Proteomes" id="UP001165289">
    <property type="component" value="Unassembled WGS sequence"/>
</dbReference>
<keyword evidence="4 5" id="KW-0472">Membrane</keyword>
<dbReference type="InterPro" id="IPR057366">
    <property type="entry name" value="TRPM-like"/>
</dbReference>
<dbReference type="GO" id="GO:0005261">
    <property type="term" value="F:monoatomic cation channel activity"/>
    <property type="evidence" value="ECO:0007669"/>
    <property type="project" value="TreeGrafter"/>
</dbReference>
<feature type="transmembrane region" description="Helical" evidence="5">
    <location>
        <begin position="918"/>
        <end position="934"/>
    </location>
</feature>
<evidence type="ECO:0000259" key="6">
    <source>
        <dbReference type="Pfam" id="PF00520"/>
    </source>
</evidence>
<accession>A0AAV7JJU3</accession>
<evidence type="ECO:0000313" key="9">
    <source>
        <dbReference type="Proteomes" id="UP001165289"/>
    </source>
</evidence>
<dbReference type="AlphaFoldDB" id="A0AAV7JJU3"/>
<keyword evidence="2 5" id="KW-0812">Transmembrane</keyword>
<reference evidence="8 9" key="1">
    <citation type="journal article" date="2023" name="BMC Biol.">
        <title>The compact genome of the sponge Oopsacas minuta (Hexactinellida) is lacking key metazoan core genes.</title>
        <authorList>
            <person name="Santini S."/>
            <person name="Schenkelaars Q."/>
            <person name="Jourda C."/>
            <person name="Duchesne M."/>
            <person name="Belahbib H."/>
            <person name="Rocher C."/>
            <person name="Selva M."/>
            <person name="Riesgo A."/>
            <person name="Vervoort M."/>
            <person name="Leys S.P."/>
            <person name="Kodjabachian L."/>
            <person name="Le Bivic A."/>
            <person name="Borchiellini C."/>
            <person name="Claverie J.M."/>
            <person name="Renard E."/>
        </authorList>
    </citation>
    <scope>NUCLEOTIDE SEQUENCE [LARGE SCALE GENOMIC DNA]</scope>
    <source>
        <strain evidence="8">SPO-2</strain>
    </source>
</reference>
<gene>
    <name evidence="8" type="ORF">LOD99_6819</name>
</gene>
<evidence type="ECO:0000256" key="5">
    <source>
        <dbReference type="SAM" id="Phobius"/>
    </source>
</evidence>
<protein>
    <submittedName>
        <fullName evidence="8">Transient receptor potential cation channel</fullName>
    </submittedName>
</protein>
<evidence type="ECO:0000259" key="7">
    <source>
        <dbReference type="Pfam" id="PF25508"/>
    </source>
</evidence>
<keyword evidence="8" id="KW-0675">Receptor</keyword>
<organism evidence="8 9">
    <name type="scientific">Oopsacas minuta</name>
    <dbReference type="NCBI Taxonomy" id="111878"/>
    <lineage>
        <taxon>Eukaryota</taxon>
        <taxon>Metazoa</taxon>
        <taxon>Porifera</taxon>
        <taxon>Hexactinellida</taxon>
        <taxon>Hexasterophora</taxon>
        <taxon>Lyssacinosida</taxon>
        <taxon>Leucopsacidae</taxon>
        <taxon>Oopsacas</taxon>
    </lineage>
</organism>
<dbReference type="InterPro" id="IPR050927">
    <property type="entry name" value="TRPM"/>
</dbReference>
<feature type="transmembrane region" description="Helical" evidence="5">
    <location>
        <begin position="891"/>
        <end position="911"/>
    </location>
</feature>
<dbReference type="InterPro" id="IPR005821">
    <property type="entry name" value="Ion_trans_dom"/>
</dbReference>
<dbReference type="GO" id="GO:0005886">
    <property type="term" value="C:plasma membrane"/>
    <property type="evidence" value="ECO:0007669"/>
    <property type="project" value="TreeGrafter"/>
</dbReference>
<evidence type="ECO:0000256" key="1">
    <source>
        <dbReference type="ARBA" id="ARBA00004141"/>
    </source>
</evidence>
<feature type="transmembrane region" description="Helical" evidence="5">
    <location>
        <begin position="815"/>
        <end position="838"/>
    </location>
</feature>
<comment type="caution">
    <text evidence="8">The sequence shown here is derived from an EMBL/GenBank/DDBJ whole genome shotgun (WGS) entry which is preliminary data.</text>
</comment>
<feature type="transmembrane region" description="Helical" evidence="5">
    <location>
        <begin position="751"/>
        <end position="770"/>
    </location>
</feature>
<dbReference type="GO" id="GO:0030001">
    <property type="term" value="P:metal ion transport"/>
    <property type="evidence" value="ECO:0007669"/>
    <property type="project" value="TreeGrafter"/>
</dbReference>
<proteinExistence type="predicted"/>
<sequence>MATRENEGLIKHGDWESVDEQPRVIESDNLTMNHWNFVDASRIDENEKWDIPFAYGRSWVDGTDYEPVNKYVATQPHNDTIEGERKVARNLYDIIEIPILEGTEEINYMNYAKSLKKILDKGKKLEFDQFNFQAKVDFYNLIIYIPEIVKTGRGLLTLPNTTIAILGKVITDLLTKNKAWIILDANAKGPITNLVLEALERAKLEVKQLTPRIRKRLNFLGLYDKPLNIDFKPDAPNQLENKRYQISNDGCKELVKTMASGSNSKVLEGCVVLRHDQPSGKLLKEHILYELSQILKIPALKLEFIAEAGKKTCFQIKIDYLDPNYVEKVYTGGYMDRSVYNFYQKDPELYQMVLQKADDYFSKNDQDFKGWNTMTTALFLRDQARVKKALKKLQLGENRAKDIAQIDRILRYAIFYGSREIVENIFDNVSIQTSLVSRREDILTGVFKKSGTELLLFQRLMYTLTNDVEYIENKIKDVIDFSASLEVVKFLQLAIEKLMGDGFLWNSPDVPKHDELHSLTHYEVYFTEYIMVWGVLSQRYEVAELFLEYSGVHLQELSTTDREFYRTQKGVYQIANALAISRLLYGVEKELRFDTAVSTDDRETLVQKAAYFEELAVGLLDHAIGKNEFTLNELFETKIPFWNNSTAIELASNAGEQLFYTHEGVQGHVRNVWNGIAKLQAKYDNSDDQNINISVQLKKSLKRPWQRTSINFFYHYYISPSTTFYIHALFYFLFLVLYTVHFMVTWRSTPVNGFVTFDIIYFLYMFAYILDEVFQYRFLIEDKSKGKRVKHNQWLRILNSAMLEYLSSGWNILDISIAFSFLVTIALRVTIFVFAIQFPTSDLGGPINNITRLVYGLVAVLLYMRFFQYVLVFRGLGPLIYTCYIGFKRMLKFLVIFFLVALGFGIIGVTLTSTESSGWVLLRILLFNPIYQVFGEFSLDVIQNGSISFDSNSASPVFWNSTAVIAYIFIIFLQLTSNVLLLNLMVAYFTKIFDEISDKADSIYLTQFLEVVEEYQRKSFFPPPFNLLVYLIRTFGICKTVCVEFFDENEEEIESSLERDKQFNRAKVYPVFFGNHNENGFADDFWRHREQIRIKETLRNMKWEEKVALYTLKSQELIAERKYTVC</sequence>
<dbReference type="PANTHER" id="PTHR13800:SF41">
    <property type="entry name" value="PROTEIN CED-11"/>
    <property type="match status" value="1"/>
</dbReference>
<feature type="transmembrane region" description="Helical" evidence="5">
    <location>
        <begin position="850"/>
        <end position="871"/>
    </location>
</feature>
<evidence type="ECO:0000256" key="3">
    <source>
        <dbReference type="ARBA" id="ARBA00022989"/>
    </source>
</evidence>
<dbReference type="Pfam" id="PF25508">
    <property type="entry name" value="TRPM2"/>
    <property type="match status" value="1"/>
</dbReference>
<name>A0AAV7JJU3_9METZ</name>
<evidence type="ECO:0000256" key="2">
    <source>
        <dbReference type="ARBA" id="ARBA00022692"/>
    </source>
</evidence>
<dbReference type="Pfam" id="PF00520">
    <property type="entry name" value="Ion_trans"/>
    <property type="match status" value="1"/>
</dbReference>
<feature type="domain" description="Ion transport" evidence="6">
    <location>
        <begin position="728"/>
        <end position="1000"/>
    </location>
</feature>
<comment type="subcellular location">
    <subcellularLocation>
        <location evidence="1">Membrane</location>
        <topology evidence="1">Multi-pass membrane protein</topology>
    </subcellularLocation>
</comment>
<keyword evidence="9" id="KW-1185">Reference proteome</keyword>
<evidence type="ECO:0000313" key="8">
    <source>
        <dbReference type="EMBL" id="KAI6649098.1"/>
    </source>
</evidence>
<feature type="transmembrane region" description="Helical" evidence="5">
    <location>
        <begin position="724"/>
        <end position="744"/>
    </location>
</feature>
<feature type="domain" description="TRPM-like" evidence="7">
    <location>
        <begin position="574"/>
        <end position="662"/>
    </location>
</feature>
<feature type="transmembrane region" description="Helical" evidence="5">
    <location>
        <begin position="964"/>
        <end position="989"/>
    </location>
</feature>
<dbReference type="PANTHER" id="PTHR13800">
    <property type="entry name" value="TRANSIENT RECEPTOR POTENTIAL CATION CHANNEL, SUBFAMILY M, MEMBER 6"/>
    <property type="match status" value="1"/>
</dbReference>
<keyword evidence="3 5" id="KW-1133">Transmembrane helix</keyword>
<dbReference type="EMBL" id="JAKMXF010000322">
    <property type="protein sequence ID" value="KAI6649098.1"/>
    <property type="molecule type" value="Genomic_DNA"/>
</dbReference>
<evidence type="ECO:0000256" key="4">
    <source>
        <dbReference type="ARBA" id="ARBA00023136"/>
    </source>
</evidence>